<evidence type="ECO:0000313" key="4">
    <source>
        <dbReference type="Proteomes" id="UP001075354"/>
    </source>
</evidence>
<feature type="coiled-coil region" evidence="1">
    <location>
        <begin position="139"/>
        <end position="198"/>
    </location>
</feature>
<proteinExistence type="predicted"/>
<evidence type="ECO:0000256" key="1">
    <source>
        <dbReference type="SAM" id="Coils"/>
    </source>
</evidence>
<dbReference type="EMBL" id="JAPTSV010000009">
    <property type="protein sequence ID" value="KAJ1523916.1"/>
    <property type="molecule type" value="Genomic_DNA"/>
</dbReference>
<dbReference type="GO" id="GO:0043122">
    <property type="term" value="P:regulation of canonical NF-kappaB signal transduction"/>
    <property type="evidence" value="ECO:0007669"/>
    <property type="project" value="TreeGrafter"/>
</dbReference>
<feature type="coiled-coil region" evidence="1">
    <location>
        <begin position="248"/>
        <end position="345"/>
    </location>
</feature>
<dbReference type="GO" id="GO:0070530">
    <property type="term" value="F:K63-linked polyubiquitin modification-dependent protein binding"/>
    <property type="evidence" value="ECO:0007669"/>
    <property type="project" value="TreeGrafter"/>
</dbReference>
<keyword evidence="4" id="KW-1185">Reference proteome</keyword>
<evidence type="ECO:0000313" key="3">
    <source>
        <dbReference type="EMBL" id="KAJ1523916.1"/>
    </source>
</evidence>
<reference evidence="3" key="1">
    <citation type="submission" date="2022-12" db="EMBL/GenBank/DDBJ databases">
        <title>Chromosome-level genome assembly of the bean flower thrips Megalurothrips usitatus.</title>
        <authorList>
            <person name="Ma L."/>
            <person name="Liu Q."/>
            <person name="Li H."/>
            <person name="Cai W."/>
        </authorList>
    </citation>
    <scope>NUCLEOTIDE SEQUENCE</scope>
    <source>
        <strain evidence="3">Cailab_2022a</strain>
    </source>
</reference>
<name>A0AAV7XHC3_9NEOP</name>
<comment type="caution">
    <text evidence="3">The sequence shown here is derived from an EMBL/GenBank/DDBJ whole genome shotgun (WGS) entry which is preliminary data.</text>
</comment>
<evidence type="ECO:0000256" key="2">
    <source>
        <dbReference type="SAM" id="MobiDB-lite"/>
    </source>
</evidence>
<organism evidence="3 4">
    <name type="scientific">Megalurothrips usitatus</name>
    <name type="common">bean blossom thrips</name>
    <dbReference type="NCBI Taxonomy" id="439358"/>
    <lineage>
        <taxon>Eukaryota</taxon>
        <taxon>Metazoa</taxon>
        <taxon>Ecdysozoa</taxon>
        <taxon>Arthropoda</taxon>
        <taxon>Hexapoda</taxon>
        <taxon>Insecta</taxon>
        <taxon>Pterygota</taxon>
        <taxon>Neoptera</taxon>
        <taxon>Paraneoptera</taxon>
        <taxon>Thysanoptera</taxon>
        <taxon>Terebrantia</taxon>
        <taxon>Thripoidea</taxon>
        <taxon>Thripidae</taxon>
        <taxon>Megalurothrips</taxon>
    </lineage>
</organism>
<feature type="region of interest" description="Disordered" evidence="2">
    <location>
        <begin position="14"/>
        <end position="36"/>
    </location>
</feature>
<dbReference type="PANTHER" id="PTHR31553:SF1">
    <property type="entry name" value="NF-KAPPA-B ESSENTIAL MODULATOR"/>
    <property type="match status" value="1"/>
</dbReference>
<accession>A0AAV7XHC3</accession>
<dbReference type="Gene3D" id="1.20.5.390">
    <property type="entry name" value="L1 transposable element, trimerization domain"/>
    <property type="match status" value="1"/>
</dbReference>
<dbReference type="GO" id="GO:0005737">
    <property type="term" value="C:cytoplasm"/>
    <property type="evidence" value="ECO:0007669"/>
    <property type="project" value="TreeGrafter"/>
</dbReference>
<dbReference type="AlphaFoldDB" id="A0AAV7XHC3"/>
<gene>
    <name evidence="3" type="ORF">ONE63_010466</name>
</gene>
<dbReference type="InterPro" id="IPR051301">
    <property type="entry name" value="Optineurin/NFkB_EssMod"/>
</dbReference>
<keyword evidence="1" id="KW-0175">Coiled coil</keyword>
<dbReference type="GO" id="GO:0005634">
    <property type="term" value="C:nucleus"/>
    <property type="evidence" value="ECO:0007669"/>
    <property type="project" value="TreeGrafter"/>
</dbReference>
<dbReference type="PANTHER" id="PTHR31553">
    <property type="entry name" value="NF-KAPPA-B ESSENTIAL MODULATOR"/>
    <property type="match status" value="1"/>
</dbReference>
<protein>
    <submittedName>
        <fullName evidence="3">Uncharacterized protein</fullName>
    </submittedName>
</protein>
<sequence length="383" mass="43050">MVLVCGQDQGRVVDRGAVPPSLSDMSFGPPSSGSDEHSFIVLERETAEDVENMSGLALAASMRSVNLASNGFMPNGVVTNHFGEGRSPGATPVASLQEINSHLSDGSVGLPADVQQRMDSLIQENLNLQVTVDQTNSDLRQMMMTLAQWRGDMEKLREDHKEKFQETKNLVFKLKKEKAELRAVNEELQKKLEELEGKVMPSLFEAVVPTVNEMELNSKVDDLQSQLDVVTAARDTEIEKNGTYVEEISSLKQDLIKLKKCLKEREKEIENNKAGAESLQKAGVEELQILREENARLKSERHSQEYYVAQTKGFNHRIDELTAKLMCTEEELQKAQTEVAKLKGMVSNIQCTDSLGIKRNNVLYFNFCFSQNHPLQMRRLCMK</sequence>
<dbReference type="Proteomes" id="UP001075354">
    <property type="component" value="Chromosome 9"/>
</dbReference>